<evidence type="ECO:0000256" key="2">
    <source>
        <dbReference type="ARBA" id="ARBA00008109"/>
    </source>
</evidence>
<dbReference type="SUPFAM" id="SSF81660">
    <property type="entry name" value="Metal cation-transporting ATPase, ATP-binding domain N"/>
    <property type="match status" value="1"/>
</dbReference>
<dbReference type="InterPro" id="IPR023298">
    <property type="entry name" value="ATPase_P-typ_TM_dom_sf"/>
</dbReference>
<dbReference type="Gene3D" id="3.40.1110.10">
    <property type="entry name" value="Calcium-transporting ATPase, cytoplasmic domain N"/>
    <property type="match status" value="2"/>
</dbReference>
<dbReference type="NCBIfam" id="TIGR01652">
    <property type="entry name" value="ATPase-Plipid"/>
    <property type="match status" value="1"/>
</dbReference>
<feature type="transmembrane region" description="Helical" evidence="15">
    <location>
        <begin position="1237"/>
        <end position="1257"/>
    </location>
</feature>
<keyword evidence="10 15" id="KW-0472">Membrane</keyword>
<evidence type="ECO:0000313" key="19">
    <source>
        <dbReference type="EMBL" id="CAE0296166.1"/>
    </source>
</evidence>
<feature type="binding site" evidence="13">
    <location>
        <position position="1073"/>
    </location>
    <ligand>
        <name>ATP</name>
        <dbReference type="ChEBI" id="CHEBI:30616"/>
    </ligand>
</feature>
<dbReference type="GO" id="GO:0016887">
    <property type="term" value="F:ATP hydrolysis activity"/>
    <property type="evidence" value="ECO:0007669"/>
    <property type="project" value="InterPro"/>
</dbReference>
<evidence type="ECO:0000256" key="5">
    <source>
        <dbReference type="ARBA" id="ARBA00022741"/>
    </source>
</evidence>
<evidence type="ECO:0000256" key="1">
    <source>
        <dbReference type="ARBA" id="ARBA00004141"/>
    </source>
</evidence>
<dbReference type="EMBL" id="HBIC01049173">
    <property type="protein sequence ID" value="CAE0296166.1"/>
    <property type="molecule type" value="Transcribed_RNA"/>
</dbReference>
<dbReference type="SUPFAM" id="SSF81653">
    <property type="entry name" value="Calcium ATPase, transduction domain A"/>
    <property type="match status" value="1"/>
</dbReference>
<keyword evidence="6 13" id="KW-0067">ATP-binding</keyword>
<feature type="binding site" evidence="13">
    <location>
        <position position="508"/>
    </location>
    <ligand>
        <name>ATP</name>
        <dbReference type="ChEBI" id="CHEBI:30616"/>
    </ligand>
</feature>
<dbReference type="InterPro" id="IPR032631">
    <property type="entry name" value="P-type_ATPase_N"/>
</dbReference>
<dbReference type="InterPro" id="IPR008250">
    <property type="entry name" value="ATPase_P-typ_transduc_dom_A_sf"/>
</dbReference>
<evidence type="ECO:0000256" key="9">
    <source>
        <dbReference type="ARBA" id="ARBA00022989"/>
    </source>
</evidence>
<feature type="binding site" evidence="13">
    <location>
        <position position="1098"/>
    </location>
    <ligand>
        <name>ATP</name>
        <dbReference type="ChEBI" id="CHEBI:30616"/>
    </ligand>
</feature>
<feature type="active site" description="4-aspartylphosphate intermediate" evidence="12">
    <location>
        <position position="507"/>
    </location>
</feature>
<dbReference type="InterPro" id="IPR023299">
    <property type="entry name" value="ATPase_P-typ_cyto_dom_N"/>
</dbReference>
<feature type="transmembrane region" description="Helical" evidence="15">
    <location>
        <begin position="1151"/>
        <end position="1169"/>
    </location>
</feature>
<feature type="binding site" evidence="13">
    <location>
        <position position="918"/>
    </location>
    <ligand>
        <name>ATP</name>
        <dbReference type="ChEBI" id="CHEBI:30616"/>
    </ligand>
</feature>
<keyword evidence="3 15" id="KW-0812">Transmembrane</keyword>
<evidence type="ECO:0000259" key="17">
    <source>
        <dbReference type="Pfam" id="PF16209"/>
    </source>
</evidence>
<evidence type="ECO:0000256" key="11">
    <source>
        <dbReference type="ARBA" id="ARBA00034036"/>
    </source>
</evidence>
<feature type="binding site" evidence="14">
    <location>
        <position position="1098"/>
    </location>
    <ligand>
        <name>Mg(2+)</name>
        <dbReference type="ChEBI" id="CHEBI:18420"/>
    </ligand>
</feature>
<dbReference type="InterPro" id="IPR023214">
    <property type="entry name" value="HAD_sf"/>
</dbReference>
<feature type="region of interest" description="Disordered" evidence="16">
    <location>
        <begin position="207"/>
        <end position="233"/>
    </location>
</feature>
<proteinExistence type="inferred from homology"/>
<feature type="transmembrane region" description="Helical" evidence="15">
    <location>
        <begin position="96"/>
        <end position="112"/>
    </location>
</feature>
<evidence type="ECO:0000256" key="13">
    <source>
        <dbReference type="PIRSR" id="PIRSR606539-2"/>
    </source>
</evidence>
<dbReference type="SUPFAM" id="SSF81665">
    <property type="entry name" value="Calcium ATPase, transmembrane domain M"/>
    <property type="match status" value="1"/>
</dbReference>
<feature type="compositionally biased region" description="Low complexity" evidence="16">
    <location>
        <begin position="288"/>
        <end position="319"/>
    </location>
</feature>
<dbReference type="Gene3D" id="2.70.150.10">
    <property type="entry name" value="Calcium-transporting ATPase, cytoplasmic transduction domain A"/>
    <property type="match status" value="1"/>
</dbReference>
<gene>
    <name evidence="19" type="ORF">SELO1098_LOCUS25018</name>
</gene>
<dbReference type="SFLD" id="SFLDF00027">
    <property type="entry name" value="p-type_atpase"/>
    <property type="match status" value="1"/>
</dbReference>
<evidence type="ECO:0000256" key="10">
    <source>
        <dbReference type="ARBA" id="ARBA00023136"/>
    </source>
</evidence>
<dbReference type="PANTHER" id="PTHR24092">
    <property type="entry name" value="PROBABLE PHOSPHOLIPID-TRANSPORTING ATPASE"/>
    <property type="match status" value="1"/>
</dbReference>
<dbReference type="GO" id="GO:0000287">
    <property type="term" value="F:magnesium ion binding"/>
    <property type="evidence" value="ECO:0007669"/>
    <property type="project" value="UniProtKB-UniRule"/>
</dbReference>
<feature type="binding site" evidence="13">
    <location>
        <position position="761"/>
    </location>
    <ligand>
        <name>ATP</name>
        <dbReference type="ChEBI" id="CHEBI:30616"/>
    </ligand>
</feature>
<evidence type="ECO:0000256" key="12">
    <source>
        <dbReference type="PIRSR" id="PIRSR606539-1"/>
    </source>
</evidence>
<dbReference type="InterPro" id="IPR032630">
    <property type="entry name" value="P_typ_ATPase_c"/>
</dbReference>
<feature type="binding site" evidence="14">
    <location>
        <position position="507"/>
    </location>
    <ligand>
        <name>Mg(2+)</name>
        <dbReference type="ChEBI" id="CHEBI:18420"/>
    </ligand>
</feature>
<dbReference type="PRINTS" id="PR00119">
    <property type="entry name" value="CATATPASE"/>
</dbReference>
<accession>A0A7S3HIS1</accession>
<feature type="transmembrane region" description="Helical" evidence="15">
    <location>
        <begin position="70"/>
        <end position="90"/>
    </location>
</feature>
<feature type="transmembrane region" description="Helical" evidence="15">
    <location>
        <begin position="1357"/>
        <end position="1380"/>
    </location>
</feature>
<feature type="domain" description="P-type ATPase C-terminal" evidence="18">
    <location>
        <begin position="1120"/>
        <end position="1385"/>
    </location>
</feature>
<evidence type="ECO:0000256" key="15">
    <source>
        <dbReference type="RuleBase" id="RU362033"/>
    </source>
</evidence>
<feature type="binding site" evidence="13">
    <location>
        <position position="917"/>
    </location>
    <ligand>
        <name>ATP</name>
        <dbReference type="ChEBI" id="CHEBI:30616"/>
    </ligand>
</feature>
<comment type="cofactor">
    <cofactor evidence="14">
        <name>Mg(2+)</name>
        <dbReference type="ChEBI" id="CHEBI:18420"/>
    </cofactor>
</comment>
<dbReference type="InterPro" id="IPR036412">
    <property type="entry name" value="HAD-like_sf"/>
</dbReference>
<keyword evidence="4 14" id="KW-0479">Metal-binding</keyword>
<dbReference type="SUPFAM" id="SSF56784">
    <property type="entry name" value="HAD-like"/>
    <property type="match status" value="1"/>
</dbReference>
<feature type="compositionally biased region" description="Low complexity" evidence="16">
    <location>
        <begin position="1005"/>
        <end position="1015"/>
    </location>
</feature>
<feature type="binding site" evidence="13">
    <location>
        <position position="836"/>
    </location>
    <ligand>
        <name>ATP</name>
        <dbReference type="ChEBI" id="CHEBI:30616"/>
    </ligand>
</feature>
<keyword evidence="9 15" id="KW-1133">Transmembrane helix</keyword>
<evidence type="ECO:0000256" key="7">
    <source>
        <dbReference type="ARBA" id="ARBA00022842"/>
    </source>
</evidence>
<dbReference type="NCBIfam" id="TIGR01494">
    <property type="entry name" value="ATPase_P-type"/>
    <property type="match status" value="1"/>
</dbReference>
<keyword evidence="7 14" id="KW-0460">Magnesium</keyword>
<feature type="binding site" evidence="14">
    <location>
        <position position="509"/>
    </location>
    <ligand>
        <name>Mg(2+)</name>
        <dbReference type="ChEBI" id="CHEBI:18420"/>
    </ligand>
</feature>
<dbReference type="Pfam" id="PF13246">
    <property type="entry name" value="Cation_ATPase"/>
    <property type="match status" value="1"/>
</dbReference>
<dbReference type="GO" id="GO:0140326">
    <property type="term" value="F:ATPase-coupled intramembrane lipid transporter activity"/>
    <property type="evidence" value="ECO:0007669"/>
    <property type="project" value="UniProtKB-EC"/>
</dbReference>
<dbReference type="PROSITE" id="PS00154">
    <property type="entry name" value="ATPASE_E1_E2"/>
    <property type="match status" value="1"/>
</dbReference>
<sequence>MERMKEPLIGFMAPKPQTERTINLFHTHTGDVKEDRKKELEHAENIIVSSRYTLWNFLPKSLLEQFRRLANVYFLVIGIIAVIATETSYFETAVEPAGILGPMIVVVLISVIKDGIEDVKRHNQDAKINAQLAHKVSEHDGTIADAQWRELHVGDTIVLFGDEEVPADVVVLACGGVQGPTSYVETAAIDGETNLKMKNPCLVTGLDDPNGDSTDGTHKKEATKNKKAGGGEGLRLNAERTKVVDMQTYLGATVTAEVPNGSIHRFNGFLGIPDGSQPANHNHGGMGSSTTRLSHSSGGSLSTVSPGSKSGGSSPTTQSLPVVGQEQRTLTEKNLLLRGSILRATEWAICSVVYTGADTKLSLNSKKTPSKMSSVDRIVNRTMLVAISVMLLVCLISMVFSIVWENDDSNAEYLCLSSTDQQEKYPNGGGCESGSTSSVLTIFTFATLYNNFVCISMYVSLELVYLCQSYFLSSDLKLYDPTTDTPAECHTSGMCADLGQVKYVLSDKTGTLTKNLMVVQHFSVADKVFGDPISIPGSDGEPPTLSTGKSGVTGPVRISGRANPTSNNNTTTTDNPLHGTGGKGGNNSPKSNSAQDKKSTTANPISNGAGNNNGSGKGDAVDPPSSLALLQQMPPAGAASNEENTILESWLRRQFVRVLVYCNTAMLMPDTTGAVAITDLNSLKASLNAESPDEVALIVAAAQHCGALLTSRNGNSIESKGMERYTYSSTPSKGDTEPVDGSAASFTGPTERLELLAVNEFDSDRKMMSVLVRITDIAGPCATNGGSGKGEEATSRIFLLCKGADSSVLKNCLRNGTTYTPLCMSHIENFANVGLRTLVAACRVIPEEVATSWLKDYKAAGNSIQQRAELLSACAKQIEKDMVMLGAIGIEDELQDGVPESISTLHAAGVNVWMITGDKAETGLAIGKKCNLIDLQRQELERIVNLSDEALRLRVMNLHNFVFTRKQREEKKKHDEMRAKESPWYSTLKSFFGYKRPPSRQSLDAAAAAEANAANMTTRDSENDGTPKPELALLVDGISLEGLWASDELKTRFVESVQLIPTVIACRVSPLQKAALVRMIKAAPGNPVTLSIGDGANDVGMIHESRVGVGISGKEGRHAANSADFAISQFSFLITLMFHHGRYNYIRCSKLVLYSFFKNLLLVSLLFYYCTYSGFSGTLPLDSIVFSGYNFYLGLPILVLGAMDFDIPKEDVLRFPKLAYDTGRNGEMLNMKNMAKWCLFAFLQGLLLFVVIIRFIGGPSFITSSSGAFEFDIYGTGLNSVSEGWGLGLYPEGFMLYTTAVVAMQYKVIAMSVTPNYIFWFLWGLSFCGYVLFVYLYGMFSTLDFYNCVPQAFAQPIFWLAILLVPLALVVSDYCVDFVWSVVDPSSRDILLEKLAQEERMRSREKDRSSCTNGVVMRTISEPGSASSTHSNRD</sequence>
<feature type="binding site" evidence="14">
    <location>
        <position position="1094"/>
    </location>
    <ligand>
        <name>Mg(2+)</name>
        <dbReference type="ChEBI" id="CHEBI:18420"/>
    </ligand>
</feature>
<dbReference type="InterPro" id="IPR018303">
    <property type="entry name" value="ATPase_P-typ_P_site"/>
</dbReference>
<reference evidence="19" key="1">
    <citation type="submission" date="2021-01" db="EMBL/GenBank/DDBJ databases">
        <authorList>
            <person name="Corre E."/>
            <person name="Pelletier E."/>
            <person name="Niang G."/>
            <person name="Scheremetjew M."/>
            <person name="Finn R."/>
            <person name="Kale V."/>
            <person name="Holt S."/>
            <person name="Cochrane G."/>
            <person name="Meng A."/>
            <person name="Brown T."/>
            <person name="Cohen L."/>
        </authorList>
    </citation>
    <scope>NUCLEOTIDE SEQUENCE</scope>
    <source>
        <strain evidence="19">CCAP 955/1</strain>
    </source>
</reference>
<comment type="similarity">
    <text evidence="2 15">Belongs to the cation transport ATPase (P-type) (TC 3.A.3) family. Type IV subfamily.</text>
</comment>
<feature type="region of interest" description="Disordered" evidence="16">
    <location>
        <begin position="725"/>
        <end position="744"/>
    </location>
</feature>
<evidence type="ECO:0000256" key="8">
    <source>
        <dbReference type="ARBA" id="ARBA00022967"/>
    </source>
</evidence>
<feature type="compositionally biased region" description="Low complexity" evidence="16">
    <location>
        <begin position="563"/>
        <end position="575"/>
    </location>
</feature>
<keyword evidence="8 15" id="KW-1278">Translocase</keyword>
<protein>
    <recommendedName>
        <fullName evidence="15">Phospholipid-transporting ATPase</fullName>
        <ecNumber evidence="15">7.6.2.1</ecNumber>
    </recommendedName>
</protein>
<evidence type="ECO:0000256" key="6">
    <source>
        <dbReference type="ARBA" id="ARBA00022840"/>
    </source>
</evidence>
<feature type="transmembrane region" description="Helical" evidence="15">
    <location>
        <begin position="448"/>
        <end position="467"/>
    </location>
</feature>
<dbReference type="InterPro" id="IPR006539">
    <property type="entry name" value="P-type_ATPase_IV"/>
</dbReference>
<feature type="binding site" evidence="13">
    <location>
        <position position="507"/>
    </location>
    <ligand>
        <name>ATP</name>
        <dbReference type="ChEBI" id="CHEBI:30616"/>
    </ligand>
</feature>
<dbReference type="InterPro" id="IPR001757">
    <property type="entry name" value="P_typ_ATPase"/>
</dbReference>
<evidence type="ECO:0000256" key="3">
    <source>
        <dbReference type="ARBA" id="ARBA00022692"/>
    </source>
</evidence>
<feature type="transmembrane region" description="Helical" evidence="15">
    <location>
        <begin position="1189"/>
        <end position="1207"/>
    </location>
</feature>
<comment type="catalytic activity">
    <reaction evidence="11 15">
        <text>ATP + H2O + phospholipidSide 1 = ADP + phosphate + phospholipidSide 2.</text>
        <dbReference type="EC" id="7.6.2.1"/>
    </reaction>
</comment>
<feature type="compositionally biased region" description="Basic and acidic residues" evidence="16">
    <location>
        <begin position="215"/>
        <end position="224"/>
    </location>
</feature>
<dbReference type="Pfam" id="PF16209">
    <property type="entry name" value="PhoLip_ATPase_N"/>
    <property type="match status" value="1"/>
</dbReference>
<feature type="region of interest" description="Disordered" evidence="16">
    <location>
        <begin position="274"/>
        <end position="325"/>
    </location>
</feature>
<evidence type="ECO:0000256" key="14">
    <source>
        <dbReference type="PIRSR" id="PIRSR606539-3"/>
    </source>
</evidence>
<feature type="binding site" evidence="13">
    <location>
        <position position="1067"/>
    </location>
    <ligand>
        <name>ATP</name>
        <dbReference type="ChEBI" id="CHEBI:30616"/>
    </ligand>
</feature>
<feature type="domain" description="P-type ATPase N-terminal" evidence="17">
    <location>
        <begin position="36"/>
        <end position="84"/>
    </location>
</feature>
<dbReference type="EC" id="7.6.2.1" evidence="15"/>
<name>A0A7S3HIS1_9STRA</name>
<feature type="binding site" evidence="13">
    <location>
        <position position="509"/>
    </location>
    <ligand>
        <name>ATP</name>
        <dbReference type="ChEBI" id="CHEBI:30616"/>
    </ligand>
</feature>
<dbReference type="GO" id="GO:0045332">
    <property type="term" value="P:phospholipid translocation"/>
    <property type="evidence" value="ECO:0007669"/>
    <property type="project" value="TreeGrafter"/>
</dbReference>
<feature type="binding site" evidence="13">
    <location>
        <position position="694"/>
    </location>
    <ligand>
        <name>ATP</name>
        <dbReference type="ChEBI" id="CHEBI:30616"/>
    </ligand>
</feature>
<feature type="region of interest" description="Disordered" evidence="16">
    <location>
        <begin position="1003"/>
        <end position="1028"/>
    </location>
</feature>
<feature type="region of interest" description="Disordered" evidence="16">
    <location>
        <begin position="534"/>
        <end position="627"/>
    </location>
</feature>
<evidence type="ECO:0000259" key="18">
    <source>
        <dbReference type="Pfam" id="PF16212"/>
    </source>
</evidence>
<feature type="binding site" evidence="13">
    <location>
        <position position="802"/>
    </location>
    <ligand>
        <name>ATP</name>
        <dbReference type="ChEBI" id="CHEBI:30616"/>
    </ligand>
</feature>
<feature type="binding site" evidence="13">
    <location>
        <position position="1097"/>
    </location>
    <ligand>
        <name>ATP</name>
        <dbReference type="ChEBI" id="CHEBI:30616"/>
    </ligand>
</feature>
<feature type="transmembrane region" description="Helical" evidence="15">
    <location>
        <begin position="382"/>
        <end position="404"/>
    </location>
</feature>
<evidence type="ECO:0000256" key="16">
    <source>
        <dbReference type="SAM" id="MobiDB-lite"/>
    </source>
</evidence>
<dbReference type="SFLD" id="SFLDG00002">
    <property type="entry name" value="C1.7:_P-type_atpase_like"/>
    <property type="match status" value="1"/>
</dbReference>
<dbReference type="Gene3D" id="3.40.50.1000">
    <property type="entry name" value="HAD superfamily/HAD-like"/>
    <property type="match status" value="2"/>
</dbReference>
<dbReference type="InterPro" id="IPR044492">
    <property type="entry name" value="P_typ_ATPase_HD_dom"/>
</dbReference>
<keyword evidence="5 13" id="KW-0547">Nucleotide-binding</keyword>
<dbReference type="GO" id="GO:0005524">
    <property type="term" value="F:ATP binding"/>
    <property type="evidence" value="ECO:0007669"/>
    <property type="project" value="UniProtKB-UniRule"/>
</dbReference>
<dbReference type="SFLD" id="SFLDS00003">
    <property type="entry name" value="Haloacid_Dehalogenase"/>
    <property type="match status" value="1"/>
</dbReference>
<dbReference type="Pfam" id="PF16212">
    <property type="entry name" value="PhoLip_ATPase_C"/>
    <property type="match status" value="1"/>
</dbReference>
<dbReference type="GO" id="GO:0005886">
    <property type="term" value="C:plasma membrane"/>
    <property type="evidence" value="ECO:0007669"/>
    <property type="project" value="TreeGrafter"/>
</dbReference>
<feature type="binding site" evidence="13">
    <location>
        <position position="916"/>
    </location>
    <ligand>
        <name>ATP</name>
        <dbReference type="ChEBI" id="CHEBI:30616"/>
    </ligand>
</feature>
<organism evidence="19">
    <name type="scientific">Spumella elongata</name>
    <dbReference type="NCBI Taxonomy" id="89044"/>
    <lineage>
        <taxon>Eukaryota</taxon>
        <taxon>Sar</taxon>
        <taxon>Stramenopiles</taxon>
        <taxon>Ochrophyta</taxon>
        <taxon>Chrysophyceae</taxon>
        <taxon>Chromulinales</taxon>
        <taxon>Chromulinaceae</taxon>
        <taxon>Spumella</taxon>
    </lineage>
</organism>
<comment type="subcellular location">
    <subcellularLocation>
        <location evidence="1 15">Membrane</location>
        <topology evidence="1 15">Multi-pass membrane protein</topology>
    </subcellularLocation>
</comment>
<feature type="transmembrane region" description="Helical" evidence="15">
    <location>
        <begin position="1317"/>
        <end position="1337"/>
    </location>
</feature>
<evidence type="ECO:0000256" key="4">
    <source>
        <dbReference type="ARBA" id="ARBA00022723"/>
    </source>
</evidence>